<reference evidence="1 2" key="1">
    <citation type="submission" date="2021-06" db="EMBL/GenBank/DDBJ databases">
        <authorList>
            <person name="Palmer J.M."/>
        </authorList>
    </citation>
    <scope>NUCLEOTIDE SEQUENCE [LARGE SCALE GENOMIC DNA]</scope>
    <source>
        <strain evidence="1 2">GA_2019</strain>
        <tissue evidence="1">Muscle</tissue>
    </source>
</reference>
<dbReference type="Proteomes" id="UP001476798">
    <property type="component" value="Unassembled WGS sequence"/>
</dbReference>
<proteinExistence type="predicted"/>
<gene>
    <name evidence="1" type="ORF">GOODEAATRI_016716</name>
</gene>
<keyword evidence="2" id="KW-1185">Reference proteome</keyword>
<organism evidence="1 2">
    <name type="scientific">Goodea atripinnis</name>
    <dbReference type="NCBI Taxonomy" id="208336"/>
    <lineage>
        <taxon>Eukaryota</taxon>
        <taxon>Metazoa</taxon>
        <taxon>Chordata</taxon>
        <taxon>Craniata</taxon>
        <taxon>Vertebrata</taxon>
        <taxon>Euteleostomi</taxon>
        <taxon>Actinopterygii</taxon>
        <taxon>Neopterygii</taxon>
        <taxon>Teleostei</taxon>
        <taxon>Neoteleostei</taxon>
        <taxon>Acanthomorphata</taxon>
        <taxon>Ovalentaria</taxon>
        <taxon>Atherinomorphae</taxon>
        <taxon>Cyprinodontiformes</taxon>
        <taxon>Goodeidae</taxon>
        <taxon>Goodea</taxon>
    </lineage>
</organism>
<protein>
    <submittedName>
        <fullName evidence="1">Uncharacterized protein</fullName>
    </submittedName>
</protein>
<accession>A0ABV0P5B2</accession>
<comment type="caution">
    <text evidence="1">The sequence shown here is derived from an EMBL/GenBank/DDBJ whole genome shotgun (WGS) entry which is preliminary data.</text>
</comment>
<name>A0ABV0P5B2_9TELE</name>
<sequence>MEGHWTPCLCQNKVTVSVGTIRLCLACNIGYIMSYDLHGIFEGCLGPDHANLALTPHSTCLSCSRLPPEEKQWRLAIFSPLEGEFPVADQCSLDDALGIFDAGRESDDSAQEIATDISTPFLRTEDTEADAKPVQAQGLPMLATTPLPAMGALVSALPDIIAKVANAKGVPVPAPLAQHPTACAPLPQR</sequence>
<evidence type="ECO:0000313" key="1">
    <source>
        <dbReference type="EMBL" id="MEQ2178691.1"/>
    </source>
</evidence>
<dbReference type="EMBL" id="JAHRIO010061279">
    <property type="protein sequence ID" value="MEQ2178691.1"/>
    <property type="molecule type" value="Genomic_DNA"/>
</dbReference>
<evidence type="ECO:0000313" key="2">
    <source>
        <dbReference type="Proteomes" id="UP001476798"/>
    </source>
</evidence>